<dbReference type="InterPro" id="IPR050261">
    <property type="entry name" value="FrsA_esterase"/>
</dbReference>
<evidence type="ECO:0000259" key="1">
    <source>
        <dbReference type="Pfam" id="PF00326"/>
    </source>
</evidence>
<dbReference type="SUPFAM" id="SSF53474">
    <property type="entry name" value="alpha/beta-Hydrolases"/>
    <property type="match status" value="1"/>
</dbReference>
<accession>A0A399CXJ6</accession>
<dbReference type="AlphaFoldDB" id="A0A399CXJ6"/>
<dbReference type="Proteomes" id="UP000266441">
    <property type="component" value="Unassembled WGS sequence"/>
</dbReference>
<protein>
    <recommendedName>
        <fullName evidence="1">Peptidase S9 prolyl oligopeptidase catalytic domain-containing protein</fullName>
    </recommendedName>
</protein>
<keyword evidence="3" id="KW-1185">Reference proteome</keyword>
<comment type="caution">
    <text evidence="2">The sequence shown here is derived from an EMBL/GenBank/DDBJ whole genome shotgun (WGS) entry which is preliminary data.</text>
</comment>
<proteinExistence type="predicted"/>
<dbReference type="GO" id="GO:0008236">
    <property type="term" value="F:serine-type peptidase activity"/>
    <property type="evidence" value="ECO:0007669"/>
    <property type="project" value="InterPro"/>
</dbReference>
<gene>
    <name evidence="2" type="ORF">D1164_13980</name>
</gene>
<dbReference type="InterPro" id="IPR029058">
    <property type="entry name" value="AB_hydrolase_fold"/>
</dbReference>
<dbReference type="InterPro" id="IPR001375">
    <property type="entry name" value="Peptidase_S9_cat"/>
</dbReference>
<dbReference type="RefSeq" id="WP_119350624.1">
    <property type="nucleotide sequence ID" value="NZ_QWET01000010.1"/>
</dbReference>
<dbReference type="PANTHER" id="PTHR22946">
    <property type="entry name" value="DIENELACTONE HYDROLASE DOMAIN-CONTAINING PROTEIN-RELATED"/>
    <property type="match status" value="1"/>
</dbReference>
<feature type="domain" description="Peptidase S9 prolyl oligopeptidase catalytic" evidence="1">
    <location>
        <begin position="179"/>
        <end position="281"/>
    </location>
</feature>
<dbReference type="Gene3D" id="3.40.50.1820">
    <property type="entry name" value="alpha/beta hydrolase"/>
    <property type="match status" value="1"/>
</dbReference>
<dbReference type="PANTHER" id="PTHR22946:SF0">
    <property type="entry name" value="DIENELACTONE HYDROLASE DOMAIN-CONTAINING PROTEIN"/>
    <property type="match status" value="1"/>
</dbReference>
<organism evidence="2 3">
    <name type="scientific">Mariniphaga sediminis</name>
    <dbReference type="NCBI Taxonomy" id="1628158"/>
    <lineage>
        <taxon>Bacteria</taxon>
        <taxon>Pseudomonadati</taxon>
        <taxon>Bacteroidota</taxon>
        <taxon>Bacteroidia</taxon>
        <taxon>Marinilabiliales</taxon>
        <taxon>Prolixibacteraceae</taxon>
        <taxon>Mariniphaga</taxon>
    </lineage>
</organism>
<evidence type="ECO:0000313" key="3">
    <source>
        <dbReference type="Proteomes" id="UP000266441"/>
    </source>
</evidence>
<evidence type="ECO:0000313" key="2">
    <source>
        <dbReference type="EMBL" id="RIH64465.1"/>
    </source>
</evidence>
<reference evidence="2 3" key="1">
    <citation type="journal article" date="2015" name="Int. J. Syst. Evol. Microbiol.">
        <title>Mariniphaga sediminis sp. nov., isolated from coastal sediment.</title>
        <authorList>
            <person name="Wang F.Q."/>
            <person name="Shen Q.Y."/>
            <person name="Chen G.J."/>
            <person name="Du Z.J."/>
        </authorList>
    </citation>
    <scope>NUCLEOTIDE SEQUENCE [LARGE SCALE GENOMIC DNA]</scope>
    <source>
        <strain evidence="2 3">SY21</strain>
    </source>
</reference>
<dbReference type="Pfam" id="PF00326">
    <property type="entry name" value="Peptidase_S9"/>
    <property type="match status" value="1"/>
</dbReference>
<name>A0A399CXJ6_9BACT</name>
<dbReference type="OrthoDB" id="3668964at2"/>
<dbReference type="EMBL" id="QWET01000010">
    <property type="protein sequence ID" value="RIH64465.1"/>
    <property type="molecule type" value="Genomic_DNA"/>
</dbReference>
<sequence>MTNKKRFSRRNFVKRSIATGGVGIVAPVSFYNSDCPVNSIEAPGTIALNDVLTDYQQENEKYGFGLKSVEICDEEGWKIKRDSIIQRSRIMLGEIPVVNETPVNSKVLGENRCNGYKEKKVQFDSGTGDTITGFLLIPDGAAASSPRPGIMALHATGPGSKQTVGLVAKEGRCYGMELALRGYVVLAIDVISAGERIYPGYDAYYTDEFYKQFPQWSAMGKMIHDHKKGVDFLCQKEMVDSERIGCIGHSLGGYNSFFLQAFESRIKAAVSSCGLSPMGGTNSPYQFARNDWFVHFNPYFREFIRTGIIPCDMHEIMALCAPRPFFNYSARKDAVYCHSSDGNPDFDDWWQTMDKALNQVNGVYDIFGKTNNFIRAETNGDHDFPAEIRKQAYAWLDKHLGME</sequence>
<dbReference type="GO" id="GO:0006508">
    <property type="term" value="P:proteolysis"/>
    <property type="evidence" value="ECO:0007669"/>
    <property type="project" value="InterPro"/>
</dbReference>